<feature type="region of interest" description="Disordered" evidence="1">
    <location>
        <begin position="1"/>
        <end position="88"/>
    </location>
</feature>
<feature type="region of interest" description="Disordered" evidence="1">
    <location>
        <begin position="115"/>
        <end position="173"/>
    </location>
</feature>
<evidence type="ECO:0000256" key="1">
    <source>
        <dbReference type="SAM" id="MobiDB-lite"/>
    </source>
</evidence>
<dbReference type="Proteomes" id="UP001303222">
    <property type="component" value="Unassembled WGS sequence"/>
</dbReference>
<feature type="compositionally biased region" description="Basic and acidic residues" evidence="1">
    <location>
        <begin position="121"/>
        <end position="131"/>
    </location>
</feature>
<proteinExistence type="predicted"/>
<evidence type="ECO:0000313" key="3">
    <source>
        <dbReference type="Proteomes" id="UP001303222"/>
    </source>
</evidence>
<comment type="caution">
    <text evidence="2">The sequence shown here is derived from an EMBL/GenBank/DDBJ whole genome shotgun (WGS) entry which is preliminary data.</text>
</comment>
<feature type="compositionally biased region" description="Polar residues" evidence="1">
    <location>
        <begin position="161"/>
        <end position="170"/>
    </location>
</feature>
<reference evidence="2" key="1">
    <citation type="journal article" date="2023" name="Mol. Phylogenet. Evol.">
        <title>Genome-scale phylogeny and comparative genomics of the fungal order Sordariales.</title>
        <authorList>
            <person name="Hensen N."/>
            <person name="Bonometti L."/>
            <person name="Westerberg I."/>
            <person name="Brannstrom I.O."/>
            <person name="Guillou S."/>
            <person name="Cros-Aarteil S."/>
            <person name="Calhoun S."/>
            <person name="Haridas S."/>
            <person name="Kuo A."/>
            <person name="Mondo S."/>
            <person name="Pangilinan J."/>
            <person name="Riley R."/>
            <person name="LaButti K."/>
            <person name="Andreopoulos B."/>
            <person name="Lipzen A."/>
            <person name="Chen C."/>
            <person name="Yan M."/>
            <person name="Daum C."/>
            <person name="Ng V."/>
            <person name="Clum A."/>
            <person name="Steindorff A."/>
            <person name="Ohm R.A."/>
            <person name="Martin F."/>
            <person name="Silar P."/>
            <person name="Natvig D.O."/>
            <person name="Lalanne C."/>
            <person name="Gautier V."/>
            <person name="Ament-Velasquez S.L."/>
            <person name="Kruys A."/>
            <person name="Hutchinson M.I."/>
            <person name="Powell A.J."/>
            <person name="Barry K."/>
            <person name="Miller A.N."/>
            <person name="Grigoriev I.V."/>
            <person name="Debuchy R."/>
            <person name="Gladieux P."/>
            <person name="Hiltunen Thoren M."/>
            <person name="Johannesson H."/>
        </authorList>
    </citation>
    <scope>NUCLEOTIDE SEQUENCE</scope>
    <source>
        <strain evidence="2">CBS 626.80</strain>
    </source>
</reference>
<dbReference type="AlphaFoldDB" id="A0AAN6SGE3"/>
<gene>
    <name evidence="2" type="ORF">QBC32DRAFT_146460</name>
</gene>
<accession>A0AAN6SGE3</accession>
<protein>
    <submittedName>
        <fullName evidence="2">Uncharacterized protein</fullName>
    </submittedName>
</protein>
<feature type="compositionally biased region" description="Pro residues" evidence="1">
    <location>
        <begin position="53"/>
        <end position="68"/>
    </location>
</feature>
<reference evidence="2" key="2">
    <citation type="submission" date="2023-06" db="EMBL/GenBank/DDBJ databases">
        <authorList>
            <consortium name="Lawrence Berkeley National Laboratory"/>
            <person name="Mondo S.J."/>
            <person name="Hensen N."/>
            <person name="Bonometti L."/>
            <person name="Westerberg I."/>
            <person name="Brannstrom I.O."/>
            <person name="Guillou S."/>
            <person name="Cros-Aarteil S."/>
            <person name="Calhoun S."/>
            <person name="Haridas S."/>
            <person name="Kuo A."/>
            <person name="Pangilinan J."/>
            <person name="Riley R."/>
            <person name="Labutti K."/>
            <person name="Andreopoulos B."/>
            <person name="Lipzen A."/>
            <person name="Chen C."/>
            <person name="Yanf M."/>
            <person name="Daum C."/>
            <person name="Ng V."/>
            <person name="Clum A."/>
            <person name="Steindorff A."/>
            <person name="Ohm R."/>
            <person name="Martin F."/>
            <person name="Silar P."/>
            <person name="Natvig D."/>
            <person name="Lalanne C."/>
            <person name="Gautier V."/>
            <person name="Ament-Velasquez S.L."/>
            <person name="Kruys A."/>
            <person name="Hutchinson M.I."/>
            <person name="Powell A.J."/>
            <person name="Barry K."/>
            <person name="Miller A.N."/>
            <person name="Grigoriev I.V."/>
            <person name="Debuchy R."/>
            <person name="Gladieux P."/>
            <person name="Thoren M.H."/>
            <person name="Johannesson H."/>
        </authorList>
    </citation>
    <scope>NUCLEOTIDE SEQUENCE</scope>
    <source>
        <strain evidence="2">CBS 626.80</strain>
    </source>
</reference>
<dbReference type="EMBL" id="MU859128">
    <property type="protein sequence ID" value="KAK3952248.1"/>
    <property type="molecule type" value="Genomic_DNA"/>
</dbReference>
<name>A0AAN6SGE3_9PEZI</name>
<keyword evidence="3" id="KW-1185">Reference proteome</keyword>
<organism evidence="2 3">
    <name type="scientific">Pseudoneurospora amorphoporcata</name>
    <dbReference type="NCBI Taxonomy" id="241081"/>
    <lineage>
        <taxon>Eukaryota</taxon>
        <taxon>Fungi</taxon>
        <taxon>Dikarya</taxon>
        <taxon>Ascomycota</taxon>
        <taxon>Pezizomycotina</taxon>
        <taxon>Sordariomycetes</taxon>
        <taxon>Sordariomycetidae</taxon>
        <taxon>Sordariales</taxon>
        <taxon>Sordariaceae</taxon>
        <taxon>Pseudoneurospora</taxon>
    </lineage>
</organism>
<sequence length="224" mass="24646">MDLRQPEPCSRSSPFPLAPVPPGHNPDHPDSQNHNSSADTEDDGRRSLSPCDNEPPSPLLRKPSPPEPGRADSRNHSSGADANQYVNSTQWFPSSSQLLRDTALDDAESLDFLVYGDTQDDGTRSLPRYDIEPPPPFPSESNHVSPRQLRTERQSEVGSPLASNTSNESSLFYPINPSSPPSRVSCLITPAFSSYTHCWHFVPHKSRTVKVAKSYSAGMPIEKD</sequence>
<feature type="compositionally biased region" description="Polar residues" evidence="1">
    <location>
        <begin position="76"/>
        <end position="88"/>
    </location>
</feature>
<evidence type="ECO:0000313" key="2">
    <source>
        <dbReference type="EMBL" id="KAK3952248.1"/>
    </source>
</evidence>